<gene>
    <name evidence="3" type="ORF">EV129_10181</name>
    <name evidence="2" type="ORF">EV130_101769</name>
</gene>
<evidence type="ECO:0000256" key="1">
    <source>
        <dbReference type="SAM" id="Phobius"/>
    </source>
</evidence>
<keyword evidence="1" id="KW-0812">Transmembrane</keyword>
<dbReference type="Proteomes" id="UP000295507">
    <property type="component" value="Unassembled WGS sequence"/>
</dbReference>
<dbReference type="AlphaFoldDB" id="A0A4R3RD14"/>
<keyword evidence="1" id="KW-0472">Membrane</keyword>
<proteinExistence type="predicted"/>
<keyword evidence="1" id="KW-1133">Transmembrane helix</keyword>
<reference evidence="4 5" key="1">
    <citation type="submission" date="2019-03" db="EMBL/GenBank/DDBJ databases">
        <title>Genomic Encyclopedia of Type Strains, Phase IV (KMG-V): Genome sequencing to study the core and pangenomes of soil and plant-associated prokaryotes.</title>
        <authorList>
            <person name="Whitman W."/>
        </authorList>
    </citation>
    <scope>NUCLEOTIDE SEQUENCE [LARGE SCALE GENOMIC DNA]</scope>
    <source>
        <strain evidence="2 5">Gr42</strain>
        <strain evidence="3 4">IE4868</strain>
    </source>
</reference>
<comment type="caution">
    <text evidence="2">The sequence shown here is derived from an EMBL/GenBank/DDBJ whole genome shotgun (WGS) entry which is preliminary data.</text>
</comment>
<dbReference type="Proteomes" id="UP000295547">
    <property type="component" value="Unassembled WGS sequence"/>
</dbReference>
<evidence type="ECO:0000313" key="2">
    <source>
        <dbReference type="EMBL" id="TCU31192.1"/>
    </source>
</evidence>
<dbReference type="EMBL" id="SMBJ01000001">
    <property type="protein sequence ID" value="TCU31192.1"/>
    <property type="molecule type" value="Genomic_DNA"/>
</dbReference>
<organism evidence="2 5">
    <name type="scientific">Rhizobium azibense</name>
    <dbReference type="NCBI Taxonomy" id="1136135"/>
    <lineage>
        <taxon>Bacteria</taxon>
        <taxon>Pseudomonadati</taxon>
        <taxon>Pseudomonadota</taxon>
        <taxon>Alphaproteobacteria</taxon>
        <taxon>Hyphomicrobiales</taxon>
        <taxon>Rhizobiaceae</taxon>
        <taxon>Rhizobium/Agrobacterium group</taxon>
        <taxon>Rhizobium</taxon>
    </lineage>
</organism>
<keyword evidence="5" id="KW-1185">Reference proteome</keyword>
<feature type="transmembrane region" description="Helical" evidence="1">
    <location>
        <begin position="14"/>
        <end position="36"/>
    </location>
</feature>
<evidence type="ECO:0000313" key="3">
    <source>
        <dbReference type="EMBL" id="TCU40796.1"/>
    </source>
</evidence>
<sequence>MSSMFHHHYSFEHVAIRILVALSFAFILFLISGGWLW</sequence>
<evidence type="ECO:0000313" key="4">
    <source>
        <dbReference type="Proteomes" id="UP000295507"/>
    </source>
</evidence>
<protein>
    <submittedName>
        <fullName evidence="2">Uncharacterized protein</fullName>
    </submittedName>
</protein>
<name>A0A4R3RD14_9HYPH</name>
<accession>A0A4R3RD14</accession>
<evidence type="ECO:0000313" key="5">
    <source>
        <dbReference type="Proteomes" id="UP000295547"/>
    </source>
</evidence>
<dbReference type="EMBL" id="SMBK01000001">
    <property type="protein sequence ID" value="TCU40796.1"/>
    <property type="molecule type" value="Genomic_DNA"/>
</dbReference>